<comment type="function">
    <text evidence="4">Dirigent proteins impart stereoselectivity on the phenoxy radical-coupling reaction, yielding optically active lignans from two molecules of coniferyl alcohol in the biosynthesis of lignans, flavonolignans, and alkaloids and thus plays a central role in plant secondary metabolism.</text>
</comment>
<reference evidence="5" key="1">
    <citation type="submission" date="2020-07" db="EMBL/GenBank/DDBJ databases">
        <title>Genome sequence and genetic diversity analysis of an under-domesticated orphan crop, white fonio (Digitaria exilis).</title>
        <authorList>
            <person name="Bennetzen J.L."/>
            <person name="Chen S."/>
            <person name="Ma X."/>
            <person name="Wang X."/>
            <person name="Yssel A.E.J."/>
            <person name="Chaluvadi S.R."/>
            <person name="Johnson M."/>
            <person name="Gangashetty P."/>
            <person name="Hamidou F."/>
            <person name="Sanogo M.D."/>
            <person name="Zwaenepoel A."/>
            <person name="Wallace J."/>
            <person name="Van De Peer Y."/>
            <person name="Van Deynze A."/>
        </authorList>
    </citation>
    <scope>NUCLEOTIDE SEQUENCE</scope>
    <source>
        <tissue evidence="5">Leaves</tissue>
    </source>
</reference>
<gene>
    <name evidence="5" type="ORF">HU200_016878</name>
</gene>
<dbReference type="InterPro" id="IPR044859">
    <property type="entry name" value="Allene_oxi_cyc_Dirigent"/>
</dbReference>
<keyword evidence="3 4" id="KW-0964">Secreted</keyword>
<dbReference type="PANTHER" id="PTHR21495">
    <property type="entry name" value="NUCLEOPORIN-RELATED"/>
    <property type="match status" value="1"/>
</dbReference>
<dbReference type="InterPro" id="IPR004265">
    <property type="entry name" value="Dirigent"/>
</dbReference>
<accession>A0A835F7W6</accession>
<organism evidence="5 6">
    <name type="scientific">Digitaria exilis</name>
    <dbReference type="NCBI Taxonomy" id="1010633"/>
    <lineage>
        <taxon>Eukaryota</taxon>
        <taxon>Viridiplantae</taxon>
        <taxon>Streptophyta</taxon>
        <taxon>Embryophyta</taxon>
        <taxon>Tracheophyta</taxon>
        <taxon>Spermatophyta</taxon>
        <taxon>Magnoliopsida</taxon>
        <taxon>Liliopsida</taxon>
        <taxon>Poales</taxon>
        <taxon>Poaceae</taxon>
        <taxon>PACMAD clade</taxon>
        <taxon>Panicoideae</taxon>
        <taxon>Panicodae</taxon>
        <taxon>Paniceae</taxon>
        <taxon>Anthephorinae</taxon>
        <taxon>Digitaria</taxon>
    </lineage>
</organism>
<keyword evidence="4" id="KW-0052">Apoplast</keyword>
<dbReference type="Proteomes" id="UP000636709">
    <property type="component" value="Unassembled WGS sequence"/>
</dbReference>
<feature type="chain" id="PRO_5033091765" description="Dirigent protein" evidence="4">
    <location>
        <begin position="31"/>
        <end position="393"/>
    </location>
</feature>
<comment type="similarity">
    <text evidence="1 4">Belongs to the plant dirigent protein family.</text>
</comment>
<evidence type="ECO:0000256" key="1">
    <source>
        <dbReference type="ARBA" id="ARBA00010746"/>
    </source>
</evidence>
<evidence type="ECO:0000256" key="4">
    <source>
        <dbReference type="RuleBase" id="RU363099"/>
    </source>
</evidence>
<evidence type="ECO:0000313" key="5">
    <source>
        <dbReference type="EMBL" id="KAF8730998.1"/>
    </source>
</evidence>
<evidence type="ECO:0000256" key="3">
    <source>
        <dbReference type="ARBA" id="ARBA00022525"/>
    </source>
</evidence>
<comment type="subcellular location">
    <subcellularLocation>
        <location evidence="4">Secreted</location>
        <location evidence="4">Extracellular space</location>
        <location evidence="4">Apoplast</location>
    </subcellularLocation>
</comment>
<dbReference type="GO" id="GO:0048046">
    <property type="term" value="C:apoplast"/>
    <property type="evidence" value="ECO:0007669"/>
    <property type="project" value="UniProtKB-SubCell"/>
</dbReference>
<feature type="signal peptide" evidence="4">
    <location>
        <begin position="1"/>
        <end position="30"/>
    </location>
</feature>
<proteinExistence type="inferred from homology"/>
<comment type="caution">
    <text evidence="5">The sequence shown here is derived from an EMBL/GenBank/DDBJ whole genome shotgun (WGS) entry which is preliminary data.</text>
</comment>
<evidence type="ECO:0000256" key="2">
    <source>
        <dbReference type="ARBA" id="ARBA00011738"/>
    </source>
</evidence>
<keyword evidence="4" id="KW-0732">Signal</keyword>
<evidence type="ECO:0000313" key="6">
    <source>
        <dbReference type="Proteomes" id="UP000636709"/>
    </source>
</evidence>
<keyword evidence="6" id="KW-1185">Reference proteome</keyword>
<dbReference type="Pfam" id="PF03018">
    <property type="entry name" value="Dirigent"/>
    <property type="match status" value="2"/>
</dbReference>
<dbReference type="EMBL" id="JACEFO010001613">
    <property type="protein sequence ID" value="KAF8730998.1"/>
    <property type="molecule type" value="Genomic_DNA"/>
</dbReference>
<dbReference type="Gene3D" id="2.40.480.10">
    <property type="entry name" value="Allene oxide cyclase-like"/>
    <property type="match status" value="2"/>
</dbReference>
<sequence>MAGSSSFAALACLLAASALLLATTPVTATAAPWGQKELHLHVYWQDRASGNATVVTVAKAASTNTSTTRFSAVNVMDDALTVGQNMNTSKIIGRAQGIYVSDSIETSSVMMAMNFVFIEGPYKGSSIAIFGPNFIERKVREMSIIGGTGMFRYARGYVQARSVWLNPSTADATIKYDIFVRIDRKKTMSLVTLPTASPTKFHHSIPHSVTTHSDHPPTHYISYSSHLPTHHQSHPPPLSPPATAMATTTTTKLLLLFAAAATFASLSPATAADADGFTTFKVYFHDIVGGTSPTAIRIAQAPSSNSSSTFFGAVVAIDDPLTTGPTRAAGTEVGRAQGTYTFADQKTFGLLMVMNFVFTSGEHNGSSLSILGRNEVLDDIREMSIVGGSGAYH</sequence>
<protein>
    <recommendedName>
        <fullName evidence="4">Dirigent protein</fullName>
    </recommendedName>
</protein>
<dbReference type="GO" id="GO:0009699">
    <property type="term" value="P:phenylpropanoid biosynthetic process"/>
    <property type="evidence" value="ECO:0007669"/>
    <property type="project" value="UniProtKB-ARBA"/>
</dbReference>
<dbReference type="AlphaFoldDB" id="A0A835F7W6"/>
<comment type="subunit">
    <text evidence="2 4">Homodimer.</text>
</comment>
<name>A0A835F7W6_9POAL</name>